<sequence length="71" mass="8298">MLVSVLDELRQSTETKIDQLRDTIGFNLAALNHLRRTYESKNDVTFFSDATERSKEKKKKRKRTQRAVLTA</sequence>
<feature type="compositionally biased region" description="Basic residues" evidence="1">
    <location>
        <begin position="56"/>
        <end position="65"/>
    </location>
</feature>
<dbReference type="Ensembl" id="ENSCSAVT00000006495.1">
    <property type="protein sequence ID" value="ENSCSAVP00000006415.1"/>
    <property type="gene ID" value="ENSCSAVG00000003843.1"/>
</dbReference>
<reference evidence="3" key="1">
    <citation type="submission" date="2003-08" db="EMBL/GenBank/DDBJ databases">
        <authorList>
            <person name="Birren B."/>
            <person name="Nusbaum C."/>
            <person name="Abebe A."/>
            <person name="Abouelleil A."/>
            <person name="Adekoya E."/>
            <person name="Ait-zahra M."/>
            <person name="Allen N."/>
            <person name="Allen T."/>
            <person name="An P."/>
            <person name="Anderson M."/>
            <person name="Anderson S."/>
            <person name="Arachchi H."/>
            <person name="Armbruster J."/>
            <person name="Bachantsang P."/>
            <person name="Baldwin J."/>
            <person name="Barry A."/>
            <person name="Bayul T."/>
            <person name="Blitshsteyn B."/>
            <person name="Bloom T."/>
            <person name="Blye J."/>
            <person name="Boguslavskiy L."/>
            <person name="Borowsky M."/>
            <person name="Boukhgalter B."/>
            <person name="Brunache A."/>
            <person name="Butler J."/>
            <person name="Calixte N."/>
            <person name="Calvo S."/>
            <person name="Camarata J."/>
            <person name="Campo K."/>
            <person name="Chang J."/>
            <person name="Cheshatsang Y."/>
            <person name="Citroen M."/>
            <person name="Collymore A."/>
            <person name="Considine T."/>
            <person name="Cook A."/>
            <person name="Cooke P."/>
            <person name="Corum B."/>
            <person name="Cuomo C."/>
            <person name="David R."/>
            <person name="Dawoe T."/>
            <person name="Degray S."/>
            <person name="Dodge S."/>
            <person name="Dooley K."/>
            <person name="Dorje P."/>
            <person name="Dorjee K."/>
            <person name="Dorris L."/>
            <person name="Duffey N."/>
            <person name="Dupes A."/>
            <person name="Elkins T."/>
            <person name="Engels R."/>
            <person name="Erickson J."/>
            <person name="Farina A."/>
            <person name="Faro S."/>
            <person name="Ferreira P."/>
            <person name="Fischer H."/>
            <person name="Fitzgerald M."/>
            <person name="Foley K."/>
            <person name="Gage D."/>
            <person name="Galagan J."/>
            <person name="Gearin G."/>
            <person name="Gnerre S."/>
            <person name="Gnirke A."/>
            <person name="Goyette A."/>
            <person name="Graham J."/>
            <person name="Grandbois E."/>
            <person name="Gyaltsen K."/>
            <person name="Hafez N."/>
            <person name="Hagopian D."/>
            <person name="Hagos B."/>
            <person name="Hall J."/>
            <person name="Hatcher B."/>
            <person name="Heller A."/>
            <person name="Higgins H."/>
            <person name="Honan T."/>
            <person name="Horn A."/>
            <person name="Houde N."/>
            <person name="Hughes L."/>
            <person name="Hulme W."/>
            <person name="Husby E."/>
            <person name="Iliev I."/>
            <person name="Jaffe D."/>
            <person name="Jones C."/>
            <person name="Kamal M."/>
            <person name="Kamat A."/>
            <person name="Kamvysselis M."/>
            <person name="Karlsson E."/>
            <person name="Kells C."/>
            <person name="Kieu A."/>
            <person name="Kisner P."/>
            <person name="Kodira C."/>
            <person name="Kulbokas E."/>
            <person name="Labutti K."/>
            <person name="Lama D."/>
            <person name="Landers T."/>
            <person name="Leger J."/>
            <person name="Levine S."/>
            <person name="Lewis D."/>
            <person name="Lewis T."/>
            <person name="Lindblad-toh K."/>
            <person name="Liu X."/>
            <person name="Lokyitsang T."/>
            <person name="Lokyitsang Y."/>
            <person name="Lucien O."/>
            <person name="Lui A."/>
            <person name="Ma L.J."/>
            <person name="Mabbitt R."/>
            <person name="Macdonald J."/>
            <person name="Maclean C."/>
            <person name="Major J."/>
            <person name="Manning J."/>
            <person name="Marabella R."/>
            <person name="Maru K."/>
            <person name="Matthews C."/>
            <person name="Mauceli E."/>
            <person name="Mccarthy M."/>
            <person name="Mcdonough S."/>
            <person name="Mcghee T."/>
            <person name="Meldrim J."/>
            <person name="Meneus L."/>
            <person name="Mesirov J."/>
            <person name="Mihalev A."/>
            <person name="Mihova T."/>
            <person name="Mikkelsen T."/>
            <person name="Mlenga V."/>
            <person name="Moru K."/>
            <person name="Mozes J."/>
            <person name="Mulrain L."/>
            <person name="Munson G."/>
            <person name="Naylor J."/>
            <person name="Newes C."/>
            <person name="Nguyen C."/>
            <person name="Nguyen N."/>
            <person name="Nguyen T."/>
            <person name="Nicol R."/>
            <person name="Nielsen C."/>
            <person name="Nizzari M."/>
            <person name="Norbu C."/>
            <person name="Norbu N."/>
            <person name="O'donnell P."/>
            <person name="Okoawo O."/>
            <person name="O'leary S."/>
            <person name="Omotosho B."/>
            <person name="O'neill K."/>
            <person name="Osman S."/>
            <person name="Parker S."/>
            <person name="Perrin D."/>
            <person name="Phunkhang P."/>
            <person name="Piqani B."/>
            <person name="Purcell S."/>
            <person name="Rachupka T."/>
            <person name="Ramasamy U."/>
            <person name="Rameau R."/>
            <person name="Ray V."/>
            <person name="Raymond C."/>
            <person name="Retta R."/>
            <person name="Richardson S."/>
            <person name="Rise C."/>
            <person name="Rodriguez J."/>
            <person name="Rogers J."/>
            <person name="Rogov P."/>
            <person name="Rutman M."/>
            <person name="Schupbach R."/>
            <person name="Seaman C."/>
            <person name="Settipalli S."/>
            <person name="Sharpe T."/>
            <person name="Sheridan J."/>
            <person name="Sherpa N."/>
            <person name="Shi J."/>
            <person name="Smirnov S."/>
            <person name="Smith C."/>
            <person name="Sougnez C."/>
            <person name="Spencer B."/>
            <person name="Stalker J."/>
            <person name="Stange-thomann N."/>
            <person name="Stavropoulos S."/>
            <person name="Stetson K."/>
            <person name="Stone C."/>
            <person name="Stone S."/>
            <person name="Stubbs M."/>
            <person name="Talamas J."/>
            <person name="Tchuinga P."/>
            <person name="Tenzing P."/>
            <person name="Tesfaye S."/>
            <person name="Theodore J."/>
            <person name="Thoulutsang Y."/>
            <person name="Topham K."/>
            <person name="Towey S."/>
            <person name="Tsamla T."/>
            <person name="Tsomo N."/>
            <person name="Vallee D."/>
            <person name="Vassiliev H."/>
            <person name="Venkataraman V."/>
            <person name="Vinson J."/>
            <person name="Vo A."/>
            <person name="Wade C."/>
            <person name="Wang S."/>
            <person name="Wangchuk T."/>
            <person name="Wangdi T."/>
            <person name="Whittaker C."/>
            <person name="Wilkinson J."/>
            <person name="Wu Y."/>
            <person name="Wyman D."/>
            <person name="Yadav S."/>
            <person name="Yang S."/>
            <person name="Yang X."/>
            <person name="Yeager S."/>
            <person name="Yee E."/>
            <person name="Young G."/>
            <person name="Zainoun J."/>
            <person name="Zembeck L."/>
            <person name="Zimmer A."/>
            <person name="Zody M."/>
            <person name="Lander E."/>
        </authorList>
    </citation>
    <scope>NUCLEOTIDE SEQUENCE [LARGE SCALE GENOMIC DNA]</scope>
</reference>
<dbReference type="Proteomes" id="UP000007875">
    <property type="component" value="Unassembled WGS sequence"/>
</dbReference>
<protein>
    <submittedName>
        <fullName evidence="2">Uncharacterized protein</fullName>
    </submittedName>
</protein>
<dbReference type="InParanoid" id="H2YM63"/>
<keyword evidence="3" id="KW-1185">Reference proteome</keyword>
<feature type="region of interest" description="Disordered" evidence="1">
    <location>
        <begin position="51"/>
        <end position="71"/>
    </location>
</feature>
<accession>H2YM63</accession>
<dbReference type="eggNOG" id="KOG0306">
    <property type="taxonomic scope" value="Eukaryota"/>
</dbReference>
<dbReference type="AlphaFoldDB" id="H2YM63"/>
<reference evidence="2" key="3">
    <citation type="submission" date="2025-09" db="UniProtKB">
        <authorList>
            <consortium name="Ensembl"/>
        </authorList>
    </citation>
    <scope>IDENTIFICATION</scope>
</reference>
<evidence type="ECO:0000313" key="3">
    <source>
        <dbReference type="Proteomes" id="UP000007875"/>
    </source>
</evidence>
<evidence type="ECO:0000256" key="1">
    <source>
        <dbReference type="SAM" id="MobiDB-lite"/>
    </source>
</evidence>
<dbReference type="STRING" id="51511.ENSCSAVP00000006415"/>
<proteinExistence type="predicted"/>
<evidence type="ECO:0000313" key="2">
    <source>
        <dbReference type="Ensembl" id="ENSCSAVP00000006415.1"/>
    </source>
</evidence>
<organism evidence="2 3">
    <name type="scientific">Ciona savignyi</name>
    <name type="common">Pacific transparent sea squirt</name>
    <dbReference type="NCBI Taxonomy" id="51511"/>
    <lineage>
        <taxon>Eukaryota</taxon>
        <taxon>Metazoa</taxon>
        <taxon>Chordata</taxon>
        <taxon>Tunicata</taxon>
        <taxon>Ascidiacea</taxon>
        <taxon>Phlebobranchia</taxon>
        <taxon>Cionidae</taxon>
        <taxon>Ciona</taxon>
    </lineage>
</organism>
<dbReference type="HOGENOM" id="CLU_2739277_0_0_1"/>
<reference evidence="2" key="2">
    <citation type="submission" date="2025-08" db="UniProtKB">
        <authorList>
            <consortium name="Ensembl"/>
        </authorList>
    </citation>
    <scope>IDENTIFICATION</scope>
</reference>
<name>H2YM63_CIOSA</name>